<dbReference type="Proteomes" id="UP000593567">
    <property type="component" value="Unassembled WGS sequence"/>
</dbReference>
<evidence type="ECO:0000313" key="2">
    <source>
        <dbReference type="EMBL" id="KAF6021184.1"/>
    </source>
</evidence>
<dbReference type="GO" id="GO:0008757">
    <property type="term" value="F:S-adenosylmethionine-dependent methyltransferase activity"/>
    <property type="evidence" value="ECO:0007669"/>
    <property type="project" value="InterPro"/>
</dbReference>
<dbReference type="InterPro" id="IPR013216">
    <property type="entry name" value="Methyltransf_11"/>
</dbReference>
<protein>
    <recommendedName>
        <fullName evidence="1">Methyltransferase type 11 domain-containing protein</fullName>
    </recommendedName>
</protein>
<evidence type="ECO:0000259" key="1">
    <source>
        <dbReference type="Pfam" id="PF08241"/>
    </source>
</evidence>
<comment type="caution">
    <text evidence="2">The sequence shown here is derived from an EMBL/GenBank/DDBJ whole genome shotgun (WGS) entry which is preliminary data.</text>
</comment>
<sequence length="150" mass="17534">MIYFTKFVHYNRFGRHLKSYEVVKGMVENLPALIPANSVDYVVCTYVLCSVKDVQEALRNIHYVLKPGGKFCYLEHTRSKDLIMRTYQTIVTPIFYVILNGCHYNREPHSSIEESGLFRETVFYLQLATSLPFYHPERTQASLLYSHQVS</sequence>
<reference evidence="2" key="1">
    <citation type="submission" date="2020-06" db="EMBL/GenBank/DDBJ databases">
        <title>Draft genome of Bugula neritina, a colonial animal packing powerful symbionts and potential medicines.</title>
        <authorList>
            <person name="Rayko M."/>
        </authorList>
    </citation>
    <scope>NUCLEOTIDE SEQUENCE [LARGE SCALE GENOMIC DNA]</scope>
    <source>
        <strain evidence="2">Kwan_BN1</strain>
    </source>
</reference>
<organism evidence="2 3">
    <name type="scientific">Bugula neritina</name>
    <name type="common">Brown bryozoan</name>
    <name type="synonym">Sertularia neritina</name>
    <dbReference type="NCBI Taxonomy" id="10212"/>
    <lineage>
        <taxon>Eukaryota</taxon>
        <taxon>Metazoa</taxon>
        <taxon>Spiralia</taxon>
        <taxon>Lophotrochozoa</taxon>
        <taxon>Bryozoa</taxon>
        <taxon>Gymnolaemata</taxon>
        <taxon>Cheilostomatida</taxon>
        <taxon>Flustrina</taxon>
        <taxon>Buguloidea</taxon>
        <taxon>Bugulidae</taxon>
        <taxon>Bugula</taxon>
    </lineage>
</organism>
<dbReference type="EMBL" id="VXIV02003102">
    <property type="protein sequence ID" value="KAF6021184.1"/>
    <property type="molecule type" value="Genomic_DNA"/>
</dbReference>
<dbReference type="AlphaFoldDB" id="A0A7J7J637"/>
<dbReference type="PANTHER" id="PTHR45036">
    <property type="entry name" value="METHYLTRANSFERASE LIKE 7B"/>
    <property type="match status" value="1"/>
</dbReference>
<evidence type="ECO:0000313" key="3">
    <source>
        <dbReference type="Proteomes" id="UP000593567"/>
    </source>
</evidence>
<dbReference type="CDD" id="cd02440">
    <property type="entry name" value="AdoMet_MTases"/>
    <property type="match status" value="1"/>
</dbReference>
<dbReference type="InterPro" id="IPR029063">
    <property type="entry name" value="SAM-dependent_MTases_sf"/>
</dbReference>
<accession>A0A7J7J637</accession>
<dbReference type="OrthoDB" id="416496at2759"/>
<dbReference type="InterPro" id="IPR052356">
    <property type="entry name" value="Thiol_S-MT"/>
</dbReference>
<dbReference type="PANTHER" id="PTHR45036:SF1">
    <property type="entry name" value="METHYLTRANSFERASE LIKE 7A"/>
    <property type="match status" value="1"/>
</dbReference>
<name>A0A7J7J637_BUGNE</name>
<keyword evidence="3" id="KW-1185">Reference proteome</keyword>
<feature type="domain" description="Methyltransferase type 11" evidence="1">
    <location>
        <begin position="17"/>
        <end position="72"/>
    </location>
</feature>
<dbReference type="Pfam" id="PF08241">
    <property type="entry name" value="Methyltransf_11"/>
    <property type="match status" value="1"/>
</dbReference>
<dbReference type="Gene3D" id="3.40.50.150">
    <property type="entry name" value="Vaccinia Virus protein VP39"/>
    <property type="match status" value="1"/>
</dbReference>
<proteinExistence type="predicted"/>
<gene>
    <name evidence="2" type="ORF">EB796_020505</name>
</gene>
<dbReference type="SUPFAM" id="SSF53335">
    <property type="entry name" value="S-adenosyl-L-methionine-dependent methyltransferases"/>
    <property type="match status" value="1"/>
</dbReference>